<protein>
    <submittedName>
        <fullName evidence="3">Acyltransferase</fullName>
    </submittedName>
</protein>
<dbReference type="GO" id="GO:0009103">
    <property type="term" value="P:lipopolysaccharide biosynthetic process"/>
    <property type="evidence" value="ECO:0007669"/>
    <property type="project" value="TreeGrafter"/>
</dbReference>
<dbReference type="OrthoDB" id="290051at2"/>
<dbReference type="PANTHER" id="PTHR23028:SF53">
    <property type="entry name" value="ACYL_TRANSF_3 DOMAIN-CONTAINING PROTEIN"/>
    <property type="match status" value="1"/>
</dbReference>
<dbReference type="Pfam" id="PF01757">
    <property type="entry name" value="Acyl_transf_3"/>
    <property type="match status" value="1"/>
</dbReference>
<organism evidence="3 4">
    <name type="scientific">Pedobacter psychroterrae</name>
    <dbReference type="NCBI Taxonomy" id="2530453"/>
    <lineage>
        <taxon>Bacteria</taxon>
        <taxon>Pseudomonadati</taxon>
        <taxon>Bacteroidota</taxon>
        <taxon>Sphingobacteriia</taxon>
        <taxon>Sphingobacteriales</taxon>
        <taxon>Sphingobacteriaceae</taxon>
        <taxon>Pedobacter</taxon>
    </lineage>
</organism>
<feature type="transmembrane region" description="Helical" evidence="1">
    <location>
        <begin position="166"/>
        <end position="184"/>
    </location>
</feature>
<accession>A0A4R0NTA3</accession>
<sequence>MSNSTAVKSNSERKFGLDLIRAIAICLVLVSHFSKQSEALGFWGVELFFALSGYLIGQILWRNFNASENWSLKNVVNFWSRRWWRTLPNYYLFLLIMLLYHYYIRPPFPSLKEFTDFLWFGQNLLSRNHGFYSVSWSLCIEEWFYLVFPVLLWLCTKAGFKDKQSFNLTFAFLILFSIAVRFYLQYTGTSSIRTISLARLDAICYGVAAAYLSAVFTLSYRLKVLLFTLGLSMLLLSGLVFYGMGYTVHFLSNSQLMLIVVPLAAAVLLPFSSLMERPESRVYSWFIVMVEKLSLWSYSIYLSHIPIMFTIYLLLDNIRDHIIGNLFSKILGLTITILFSGLIFKFFELPFTRMRPKELKP</sequence>
<comment type="caution">
    <text evidence="3">The sequence shown here is derived from an EMBL/GenBank/DDBJ whole genome shotgun (WGS) entry which is preliminary data.</text>
</comment>
<feature type="transmembrane region" description="Helical" evidence="1">
    <location>
        <begin position="224"/>
        <end position="244"/>
    </location>
</feature>
<name>A0A4R0NTA3_9SPHI</name>
<evidence type="ECO:0000256" key="1">
    <source>
        <dbReference type="SAM" id="Phobius"/>
    </source>
</evidence>
<feature type="domain" description="Acyltransferase 3" evidence="2">
    <location>
        <begin position="16"/>
        <end position="343"/>
    </location>
</feature>
<proteinExistence type="predicted"/>
<feature type="transmembrane region" description="Helical" evidence="1">
    <location>
        <begin position="40"/>
        <end position="61"/>
    </location>
</feature>
<feature type="transmembrane region" description="Helical" evidence="1">
    <location>
        <begin position="295"/>
        <end position="315"/>
    </location>
</feature>
<evidence type="ECO:0000313" key="3">
    <source>
        <dbReference type="EMBL" id="TCD02675.1"/>
    </source>
</evidence>
<dbReference type="RefSeq" id="WP_131592510.1">
    <property type="nucleotide sequence ID" value="NZ_SJSL01000001.1"/>
</dbReference>
<feature type="transmembrane region" description="Helical" evidence="1">
    <location>
        <begin position="256"/>
        <end position="274"/>
    </location>
</feature>
<dbReference type="AlphaFoldDB" id="A0A4R0NTA3"/>
<keyword evidence="3" id="KW-0808">Transferase</keyword>
<evidence type="ECO:0000259" key="2">
    <source>
        <dbReference type="Pfam" id="PF01757"/>
    </source>
</evidence>
<dbReference type="GO" id="GO:0016747">
    <property type="term" value="F:acyltransferase activity, transferring groups other than amino-acyl groups"/>
    <property type="evidence" value="ECO:0007669"/>
    <property type="project" value="InterPro"/>
</dbReference>
<keyword evidence="1" id="KW-1133">Transmembrane helix</keyword>
<dbReference type="InterPro" id="IPR050879">
    <property type="entry name" value="Acyltransferase_3"/>
</dbReference>
<dbReference type="InterPro" id="IPR002656">
    <property type="entry name" value="Acyl_transf_3_dom"/>
</dbReference>
<reference evidence="3 4" key="1">
    <citation type="submission" date="2019-02" db="EMBL/GenBank/DDBJ databases">
        <title>Pedobacter sp. RP-1-14 sp. nov., isolated from Arctic soil.</title>
        <authorList>
            <person name="Dahal R.H."/>
        </authorList>
    </citation>
    <scope>NUCLEOTIDE SEQUENCE [LARGE SCALE GENOMIC DNA]</scope>
    <source>
        <strain evidence="3 4">RP-1-14</strain>
    </source>
</reference>
<keyword evidence="4" id="KW-1185">Reference proteome</keyword>
<feature type="transmembrane region" description="Helical" evidence="1">
    <location>
        <begin position="82"/>
        <end position="103"/>
    </location>
</feature>
<keyword evidence="3" id="KW-0012">Acyltransferase</keyword>
<keyword evidence="1" id="KW-0472">Membrane</keyword>
<dbReference type="GO" id="GO:0016020">
    <property type="term" value="C:membrane"/>
    <property type="evidence" value="ECO:0007669"/>
    <property type="project" value="TreeGrafter"/>
</dbReference>
<gene>
    <name evidence="3" type="ORF">EZ437_01425</name>
</gene>
<dbReference type="Proteomes" id="UP000293347">
    <property type="component" value="Unassembled WGS sequence"/>
</dbReference>
<feature type="transmembrane region" description="Helical" evidence="1">
    <location>
        <begin position="196"/>
        <end position="217"/>
    </location>
</feature>
<feature type="transmembrane region" description="Helical" evidence="1">
    <location>
        <begin position="134"/>
        <end position="154"/>
    </location>
</feature>
<dbReference type="PANTHER" id="PTHR23028">
    <property type="entry name" value="ACETYLTRANSFERASE"/>
    <property type="match status" value="1"/>
</dbReference>
<keyword evidence="1" id="KW-0812">Transmembrane</keyword>
<feature type="transmembrane region" description="Helical" evidence="1">
    <location>
        <begin position="327"/>
        <end position="347"/>
    </location>
</feature>
<evidence type="ECO:0000313" key="4">
    <source>
        <dbReference type="Proteomes" id="UP000293347"/>
    </source>
</evidence>
<dbReference type="EMBL" id="SJSL01000001">
    <property type="protein sequence ID" value="TCD02675.1"/>
    <property type="molecule type" value="Genomic_DNA"/>
</dbReference>